<keyword evidence="2" id="KW-0081">Bacteriolytic enzyme</keyword>
<dbReference type="SMART" id="SM00047">
    <property type="entry name" value="LYZ2"/>
    <property type="match status" value="1"/>
</dbReference>
<protein>
    <recommendedName>
        <fullName evidence="4">Peptidoglycan hydrolase</fullName>
    </recommendedName>
</protein>
<organism evidence="7 8">
    <name type="scientific">Ancylomarina longa</name>
    <dbReference type="NCBI Taxonomy" id="2487017"/>
    <lineage>
        <taxon>Bacteria</taxon>
        <taxon>Pseudomonadati</taxon>
        <taxon>Bacteroidota</taxon>
        <taxon>Bacteroidia</taxon>
        <taxon>Marinilabiliales</taxon>
        <taxon>Marinifilaceae</taxon>
        <taxon>Ancylomarina</taxon>
    </lineage>
</organism>
<dbReference type="Pfam" id="PF01476">
    <property type="entry name" value="LysM"/>
    <property type="match status" value="2"/>
</dbReference>
<dbReference type="Pfam" id="PF01832">
    <property type="entry name" value="Glucosaminidase"/>
    <property type="match status" value="1"/>
</dbReference>
<evidence type="ECO:0000256" key="2">
    <source>
        <dbReference type="ARBA" id="ARBA00022638"/>
    </source>
</evidence>
<dbReference type="Gene3D" id="3.10.350.10">
    <property type="entry name" value="LysM domain"/>
    <property type="match status" value="2"/>
</dbReference>
<dbReference type="InterPro" id="IPR036779">
    <property type="entry name" value="LysM_dom_sf"/>
</dbReference>
<evidence type="ECO:0000313" key="8">
    <source>
        <dbReference type="Proteomes" id="UP000282985"/>
    </source>
</evidence>
<evidence type="ECO:0000259" key="6">
    <source>
        <dbReference type="PROSITE" id="PS51782"/>
    </source>
</evidence>
<dbReference type="OrthoDB" id="977752at2"/>
<dbReference type="PROSITE" id="PS51782">
    <property type="entry name" value="LYSM"/>
    <property type="match status" value="2"/>
</dbReference>
<dbReference type="RefSeq" id="WP_127344327.1">
    <property type="nucleotide sequence ID" value="NZ_RJJX01000019.1"/>
</dbReference>
<dbReference type="InterPro" id="IPR051056">
    <property type="entry name" value="Glycosyl_Hydrolase_73"/>
</dbReference>
<dbReference type="EMBL" id="RJJX01000019">
    <property type="protein sequence ID" value="RUT73587.1"/>
    <property type="molecule type" value="Genomic_DNA"/>
</dbReference>
<dbReference type="GO" id="GO:0031640">
    <property type="term" value="P:killing of cells of another organism"/>
    <property type="evidence" value="ECO:0007669"/>
    <property type="project" value="UniProtKB-KW"/>
</dbReference>
<evidence type="ECO:0000256" key="5">
    <source>
        <dbReference type="SAM" id="SignalP"/>
    </source>
</evidence>
<dbReference type="CDD" id="cd00118">
    <property type="entry name" value="LysM"/>
    <property type="match status" value="2"/>
</dbReference>
<gene>
    <name evidence="7" type="ORF">DLK05_12610</name>
</gene>
<keyword evidence="1" id="KW-0929">Antimicrobial</keyword>
<dbReference type="PANTHER" id="PTHR33308">
    <property type="entry name" value="PEPTIDOGLYCAN HYDROLASE FLGJ"/>
    <property type="match status" value="1"/>
</dbReference>
<sequence length="311" mass="36806">MKKFILYTILLLASSTSIFASRYTRKQYIQKYKQLAIREMKRTGIPASITMAQGLLESANGNSVLARKGNNHFGIKCHDWRGPSMKMDDDRRNECFRMYDNPYDSYKDHSEFLSTRSRYAFLFKYRSDDYRRWAHGLKKAGYATDPKYAHRLIKIIEEEHLHKLDKKNAGRDYWMEKPDDTDLADIDSGLEIDPFGARLEIANGVHYIKVQKGDTFFSIAKNLGVERKKLLRYNDLPKDYILQIDQILYLHNKRNKAARGYNFHRVKEGDNLYDISQKYGVKLKRICKYNGIKKDYKVEVGERIWLRNKRR</sequence>
<dbReference type="AlphaFoldDB" id="A0A434AGR8"/>
<keyword evidence="3" id="KW-0378">Hydrolase</keyword>
<dbReference type="SMART" id="SM00257">
    <property type="entry name" value="LysM"/>
    <property type="match status" value="2"/>
</dbReference>
<dbReference type="GO" id="GO:0004040">
    <property type="term" value="F:amidase activity"/>
    <property type="evidence" value="ECO:0007669"/>
    <property type="project" value="InterPro"/>
</dbReference>
<proteinExistence type="predicted"/>
<dbReference type="Proteomes" id="UP000282985">
    <property type="component" value="Unassembled WGS sequence"/>
</dbReference>
<feature type="signal peptide" evidence="5">
    <location>
        <begin position="1"/>
        <end position="20"/>
    </location>
</feature>
<feature type="domain" description="LysM" evidence="6">
    <location>
        <begin position="206"/>
        <end position="250"/>
    </location>
</feature>
<feature type="chain" id="PRO_5019042257" description="Peptidoglycan hydrolase" evidence="5">
    <location>
        <begin position="21"/>
        <end position="311"/>
    </location>
</feature>
<evidence type="ECO:0000256" key="1">
    <source>
        <dbReference type="ARBA" id="ARBA00022529"/>
    </source>
</evidence>
<reference evidence="7 8" key="1">
    <citation type="submission" date="2018-11" db="EMBL/GenBank/DDBJ databases">
        <title>Parancylomarina longa gen. nov., sp. nov., isolated from sediments of southern Okinawa.</title>
        <authorList>
            <person name="Fu T."/>
        </authorList>
    </citation>
    <scope>NUCLEOTIDE SEQUENCE [LARGE SCALE GENOMIC DNA]</scope>
    <source>
        <strain evidence="7 8">T3-2 S1-C</strain>
    </source>
</reference>
<evidence type="ECO:0000256" key="4">
    <source>
        <dbReference type="ARBA" id="ARBA00032108"/>
    </source>
</evidence>
<dbReference type="PANTHER" id="PTHR33308:SF9">
    <property type="entry name" value="PEPTIDOGLYCAN HYDROLASE FLGJ"/>
    <property type="match status" value="1"/>
</dbReference>
<dbReference type="GO" id="GO:0042742">
    <property type="term" value="P:defense response to bacterium"/>
    <property type="evidence" value="ECO:0007669"/>
    <property type="project" value="UniProtKB-KW"/>
</dbReference>
<keyword evidence="8" id="KW-1185">Reference proteome</keyword>
<evidence type="ECO:0000256" key="3">
    <source>
        <dbReference type="ARBA" id="ARBA00022801"/>
    </source>
</evidence>
<comment type="caution">
    <text evidence="7">The sequence shown here is derived from an EMBL/GenBank/DDBJ whole genome shotgun (WGS) entry which is preliminary data.</text>
</comment>
<feature type="domain" description="LysM" evidence="6">
    <location>
        <begin position="262"/>
        <end position="306"/>
    </location>
</feature>
<evidence type="ECO:0000313" key="7">
    <source>
        <dbReference type="EMBL" id="RUT73587.1"/>
    </source>
</evidence>
<name>A0A434AGR8_9BACT</name>
<dbReference type="Gene3D" id="1.10.530.10">
    <property type="match status" value="1"/>
</dbReference>
<dbReference type="InterPro" id="IPR002901">
    <property type="entry name" value="MGlyc_endo_b_GlcNAc-like_dom"/>
</dbReference>
<dbReference type="InterPro" id="IPR018392">
    <property type="entry name" value="LysM"/>
</dbReference>
<dbReference type="SUPFAM" id="SSF54106">
    <property type="entry name" value="LysM domain"/>
    <property type="match status" value="2"/>
</dbReference>
<accession>A0A434AGR8</accession>
<keyword evidence="5" id="KW-0732">Signal</keyword>